<dbReference type="GO" id="GO:0005737">
    <property type="term" value="C:cytoplasm"/>
    <property type="evidence" value="ECO:0007669"/>
    <property type="project" value="TreeGrafter"/>
</dbReference>
<dbReference type="EMBL" id="JAULSN010000003">
    <property type="protein sequence ID" value="KAK3376557.1"/>
    <property type="molecule type" value="Genomic_DNA"/>
</dbReference>
<feature type="compositionally biased region" description="Polar residues" evidence="1">
    <location>
        <begin position="206"/>
        <end position="216"/>
    </location>
</feature>
<comment type="caution">
    <text evidence="5">The sequence shown here is derived from an EMBL/GenBank/DDBJ whole genome shotgun (WGS) entry which is preliminary data.</text>
</comment>
<dbReference type="InterPro" id="IPR040979">
    <property type="entry name" value="Vid27_N"/>
</dbReference>
<name>A0AAE0NA89_9PEZI</name>
<feature type="region of interest" description="Disordered" evidence="1">
    <location>
        <begin position="206"/>
        <end position="243"/>
    </location>
</feature>
<feature type="compositionally biased region" description="Basic and acidic residues" evidence="1">
    <location>
        <begin position="218"/>
        <end position="239"/>
    </location>
</feature>
<proteinExistence type="predicted"/>
<evidence type="ECO:0000259" key="3">
    <source>
        <dbReference type="Pfam" id="PF17747"/>
    </source>
</evidence>
<accession>A0AAE0NA89</accession>
<feature type="domain" description="Vid27 PH-like" evidence="3">
    <location>
        <begin position="251"/>
        <end position="358"/>
    </location>
</feature>
<evidence type="ECO:0000259" key="4">
    <source>
        <dbReference type="Pfam" id="PF17748"/>
    </source>
</evidence>
<feature type="domain" description="Vacuolar import/degradation Vid27 C-terminal" evidence="2">
    <location>
        <begin position="431"/>
        <end position="782"/>
    </location>
</feature>
<dbReference type="PANTHER" id="PTHR31913">
    <property type="entry name" value="VACUOLAR IMPORT AND DEGRADATION PROTEIN 27"/>
    <property type="match status" value="1"/>
</dbReference>
<dbReference type="Pfam" id="PF08553">
    <property type="entry name" value="VID27"/>
    <property type="match status" value="1"/>
</dbReference>
<feature type="compositionally biased region" description="Acidic residues" evidence="1">
    <location>
        <begin position="414"/>
        <end position="423"/>
    </location>
</feature>
<evidence type="ECO:0000256" key="1">
    <source>
        <dbReference type="SAM" id="MobiDB-lite"/>
    </source>
</evidence>
<dbReference type="Pfam" id="PF17748">
    <property type="entry name" value="VID27_N"/>
    <property type="match status" value="1"/>
</dbReference>
<dbReference type="Proteomes" id="UP001287356">
    <property type="component" value="Unassembled WGS sequence"/>
</dbReference>
<dbReference type="GO" id="GO:0005634">
    <property type="term" value="C:nucleus"/>
    <property type="evidence" value="ECO:0007669"/>
    <property type="project" value="TreeGrafter"/>
</dbReference>
<dbReference type="InterPro" id="IPR040768">
    <property type="entry name" value="Vid27_PH"/>
</dbReference>
<dbReference type="InterPro" id="IPR040458">
    <property type="entry name" value="Vid27"/>
</dbReference>
<organism evidence="5 6">
    <name type="scientific">Lasiosphaeria ovina</name>
    <dbReference type="NCBI Taxonomy" id="92902"/>
    <lineage>
        <taxon>Eukaryota</taxon>
        <taxon>Fungi</taxon>
        <taxon>Dikarya</taxon>
        <taxon>Ascomycota</taxon>
        <taxon>Pezizomycotina</taxon>
        <taxon>Sordariomycetes</taxon>
        <taxon>Sordariomycetidae</taxon>
        <taxon>Sordariales</taxon>
        <taxon>Lasiosphaeriaceae</taxon>
        <taxon>Lasiosphaeria</taxon>
    </lineage>
</organism>
<gene>
    <name evidence="5" type="ORF">B0T24DRAFT_573349</name>
</gene>
<protein>
    <submittedName>
        <fullName evidence="5">VID27 cytoplasmic protein-domain-containing protein</fullName>
    </submittedName>
</protein>
<reference evidence="5" key="2">
    <citation type="submission" date="2023-06" db="EMBL/GenBank/DDBJ databases">
        <authorList>
            <consortium name="Lawrence Berkeley National Laboratory"/>
            <person name="Haridas S."/>
            <person name="Hensen N."/>
            <person name="Bonometti L."/>
            <person name="Westerberg I."/>
            <person name="Brannstrom I.O."/>
            <person name="Guillou S."/>
            <person name="Cros-Aarteil S."/>
            <person name="Calhoun S."/>
            <person name="Kuo A."/>
            <person name="Mondo S."/>
            <person name="Pangilinan J."/>
            <person name="Riley R."/>
            <person name="Labutti K."/>
            <person name="Andreopoulos B."/>
            <person name="Lipzen A."/>
            <person name="Chen C."/>
            <person name="Yanf M."/>
            <person name="Daum C."/>
            <person name="Ng V."/>
            <person name="Clum A."/>
            <person name="Steindorff A."/>
            <person name="Ohm R."/>
            <person name="Martin F."/>
            <person name="Silar P."/>
            <person name="Natvig D."/>
            <person name="Lalanne C."/>
            <person name="Gautier V."/>
            <person name="Ament-Velasquez S.L."/>
            <person name="Kruys A."/>
            <person name="Hutchinson M.I."/>
            <person name="Powell A.J."/>
            <person name="Barry K."/>
            <person name="Miller A.N."/>
            <person name="Grigoriev I.V."/>
            <person name="Debuchy R."/>
            <person name="Gladieux P."/>
            <person name="Thoren M.H."/>
            <person name="Johannesson H."/>
        </authorList>
    </citation>
    <scope>NUCLEOTIDE SEQUENCE</scope>
    <source>
        <strain evidence="5">CBS 958.72</strain>
    </source>
</reference>
<feature type="compositionally biased region" description="Acidic residues" evidence="1">
    <location>
        <begin position="385"/>
        <end position="405"/>
    </location>
</feature>
<dbReference type="SUPFAM" id="SSF50969">
    <property type="entry name" value="YVTN repeat-like/Quinoprotein amine dehydrogenase"/>
    <property type="match status" value="1"/>
</dbReference>
<sequence length="814" mass="91535">MFVLRNVGKLLFGSSNQESMIELPQGQLYLVRPLSPKGYSELIFKDSSARIRRTAQDFQYQLVVQRVYEEGEAELLAEEEGEDAEADADILAAERDEKTFLLDEALHFRIENREGSEKVLAWRDLSGDAGDVYEFVCDSGISPSIVDEFEAIAKQCQYERKYRKPHTTASEEDLQQFEFDEQPIPQASPIHSPTLTLTKSIDSSDSMLSAKHSANTGAKREKAPGTDATPTKKKERETLPPKVSAHPAAQEILAAESAELHFFDFPSGAFVLQDAAVTATVSETGTWKYWLQVGSADRDWLGIPVIADINPVFNFEFLSFIFNQFSDDGSAYSWLLRFKDQAALERFQEGLLQALWEQLNELKWSKIKDKERDYVADAFNDLTMEDSDQLEQVEEEEEEEEEAEDDRGRSEHYDSDEEEDDVEYEPKDGEVNKQIAVGYKHDRSFVVRGSKIGVFKHTPNNHLEFSTNISKVETPKGELFSPKKVMLHNEDRNLILQKDSDPNSLYRMDLEYGKVVDEWKVHEDIPVVTFAPENKFAQMTHEPTFLGISHNAVYRVDPRLSGSKLVDTQLKQYASKNDFSAIATTEKGYIAVASNKGDVRLFDRLGINAKTHIPALGEAIIGLDVSADGRWVLATCRTYLLLVDALQKSGKNEGKLGFEKSFAADSKPQPRRLALTPEHVAQFAYETGKGVSFTPAKFNTGEGISESSIITATGPYIIEWSLKKLLTGKKAPYLIKRYTDDVKADDFKFGTDKNVIVALPHEVNMVDHARLKRPTRESIAGDFTAEARRGSGRIGTRDSGRYKLGKDDVVKSAF</sequence>
<feature type="domain" description="Vid27 N-terminal" evidence="4">
    <location>
        <begin position="1"/>
        <end position="178"/>
    </location>
</feature>
<evidence type="ECO:0000313" key="5">
    <source>
        <dbReference type="EMBL" id="KAK3376557.1"/>
    </source>
</evidence>
<evidence type="ECO:0000313" key="6">
    <source>
        <dbReference type="Proteomes" id="UP001287356"/>
    </source>
</evidence>
<dbReference type="InterPro" id="IPR011044">
    <property type="entry name" value="Quino_amine_DH_bsu"/>
</dbReference>
<dbReference type="PANTHER" id="PTHR31913:SF0">
    <property type="entry name" value="VACUOLAR IMPORT AND DEGRADATION PROTEIN 27"/>
    <property type="match status" value="1"/>
</dbReference>
<keyword evidence="6" id="KW-1185">Reference proteome</keyword>
<dbReference type="AlphaFoldDB" id="A0AAE0NA89"/>
<evidence type="ECO:0000259" key="2">
    <source>
        <dbReference type="Pfam" id="PF08553"/>
    </source>
</evidence>
<dbReference type="InterPro" id="IPR013863">
    <property type="entry name" value="VID27_C"/>
</dbReference>
<dbReference type="Pfam" id="PF17747">
    <property type="entry name" value="VID27_PH"/>
    <property type="match status" value="1"/>
</dbReference>
<reference evidence="5" key="1">
    <citation type="journal article" date="2023" name="Mol. Phylogenet. Evol.">
        <title>Genome-scale phylogeny and comparative genomics of the fungal order Sordariales.</title>
        <authorList>
            <person name="Hensen N."/>
            <person name="Bonometti L."/>
            <person name="Westerberg I."/>
            <person name="Brannstrom I.O."/>
            <person name="Guillou S."/>
            <person name="Cros-Aarteil S."/>
            <person name="Calhoun S."/>
            <person name="Haridas S."/>
            <person name="Kuo A."/>
            <person name="Mondo S."/>
            <person name="Pangilinan J."/>
            <person name="Riley R."/>
            <person name="LaButti K."/>
            <person name="Andreopoulos B."/>
            <person name="Lipzen A."/>
            <person name="Chen C."/>
            <person name="Yan M."/>
            <person name="Daum C."/>
            <person name="Ng V."/>
            <person name="Clum A."/>
            <person name="Steindorff A."/>
            <person name="Ohm R.A."/>
            <person name="Martin F."/>
            <person name="Silar P."/>
            <person name="Natvig D.O."/>
            <person name="Lalanne C."/>
            <person name="Gautier V."/>
            <person name="Ament-Velasquez S.L."/>
            <person name="Kruys A."/>
            <person name="Hutchinson M.I."/>
            <person name="Powell A.J."/>
            <person name="Barry K."/>
            <person name="Miller A.N."/>
            <person name="Grigoriev I.V."/>
            <person name="Debuchy R."/>
            <person name="Gladieux P."/>
            <person name="Hiltunen Thoren M."/>
            <person name="Johannesson H."/>
        </authorList>
    </citation>
    <scope>NUCLEOTIDE SEQUENCE</scope>
    <source>
        <strain evidence="5">CBS 958.72</strain>
    </source>
</reference>
<feature type="region of interest" description="Disordered" evidence="1">
    <location>
        <begin position="385"/>
        <end position="431"/>
    </location>
</feature>